<dbReference type="AlphaFoldDB" id="A0A917VE40"/>
<dbReference type="InterPro" id="IPR025714">
    <property type="entry name" value="Methyltranfer_dom"/>
</dbReference>
<evidence type="ECO:0000313" key="3">
    <source>
        <dbReference type="Proteomes" id="UP000645217"/>
    </source>
</evidence>
<protein>
    <recommendedName>
        <fullName evidence="1">Methyltransferase domain-containing protein</fullName>
    </recommendedName>
</protein>
<dbReference type="SUPFAM" id="SSF53335">
    <property type="entry name" value="S-adenosyl-L-methionine-dependent methyltransferases"/>
    <property type="match status" value="1"/>
</dbReference>
<dbReference type="Gene3D" id="3.40.50.150">
    <property type="entry name" value="Vaccinia Virus protein VP39"/>
    <property type="match status" value="1"/>
</dbReference>
<feature type="domain" description="Methyltransferase" evidence="1">
    <location>
        <begin position="68"/>
        <end position="144"/>
    </location>
</feature>
<dbReference type="InterPro" id="IPR029063">
    <property type="entry name" value="SAM-dependent_MTases_sf"/>
</dbReference>
<keyword evidence="3" id="KW-1185">Reference proteome</keyword>
<evidence type="ECO:0000259" key="1">
    <source>
        <dbReference type="Pfam" id="PF13847"/>
    </source>
</evidence>
<dbReference type="EMBL" id="BMNT01000003">
    <property type="protein sequence ID" value="GGK67866.1"/>
    <property type="molecule type" value="Genomic_DNA"/>
</dbReference>
<reference evidence="2" key="1">
    <citation type="journal article" date="2014" name="Int. J. Syst. Evol. Microbiol.">
        <title>Complete genome sequence of Corynebacterium casei LMG S-19264T (=DSM 44701T), isolated from a smear-ripened cheese.</title>
        <authorList>
            <consortium name="US DOE Joint Genome Institute (JGI-PGF)"/>
            <person name="Walter F."/>
            <person name="Albersmeier A."/>
            <person name="Kalinowski J."/>
            <person name="Ruckert C."/>
        </authorList>
    </citation>
    <scope>NUCLEOTIDE SEQUENCE</scope>
    <source>
        <strain evidence="2">JCM 13064</strain>
    </source>
</reference>
<evidence type="ECO:0000313" key="2">
    <source>
        <dbReference type="EMBL" id="GGK67866.1"/>
    </source>
</evidence>
<organism evidence="2 3">
    <name type="scientific">Sphaerisporangium melleum</name>
    <dbReference type="NCBI Taxonomy" id="321316"/>
    <lineage>
        <taxon>Bacteria</taxon>
        <taxon>Bacillati</taxon>
        <taxon>Actinomycetota</taxon>
        <taxon>Actinomycetes</taxon>
        <taxon>Streptosporangiales</taxon>
        <taxon>Streptosporangiaceae</taxon>
        <taxon>Sphaerisporangium</taxon>
    </lineage>
</organism>
<dbReference type="Proteomes" id="UP000645217">
    <property type="component" value="Unassembled WGS sequence"/>
</dbReference>
<dbReference type="CDD" id="cd02440">
    <property type="entry name" value="AdoMet_MTases"/>
    <property type="match status" value="1"/>
</dbReference>
<sequence>MRKINRKIHVARRHGAENVAIALAQKVMQFPLFLVYRGERWHLRGFHTTNYKKMAVAFAEDVPGGLDVVVEVGCGLGEIVSRVHAKHRFGYDIDPRAISWARFLQRFGRSGVDFRVGSFDTLEQTDLQDIDLLITMGWFHYMSDEWIETRLRALLRIKRVRYILVDEFPYQRGRIEKLFDTIGTQVEQRHDWQDDKILFLYRCDG</sequence>
<gene>
    <name evidence="2" type="ORF">GCM10007964_08580</name>
</gene>
<accession>A0A917VE40</accession>
<comment type="caution">
    <text evidence="2">The sequence shown here is derived from an EMBL/GenBank/DDBJ whole genome shotgun (WGS) entry which is preliminary data.</text>
</comment>
<dbReference type="Pfam" id="PF13847">
    <property type="entry name" value="Methyltransf_31"/>
    <property type="match status" value="1"/>
</dbReference>
<name>A0A917VE40_9ACTN</name>
<proteinExistence type="predicted"/>
<reference evidence="2" key="2">
    <citation type="submission" date="2020-09" db="EMBL/GenBank/DDBJ databases">
        <authorList>
            <person name="Sun Q."/>
            <person name="Ohkuma M."/>
        </authorList>
    </citation>
    <scope>NUCLEOTIDE SEQUENCE</scope>
    <source>
        <strain evidence="2">JCM 13064</strain>
    </source>
</reference>